<dbReference type="PROSITE" id="PS50109">
    <property type="entry name" value="HIS_KIN"/>
    <property type="match status" value="1"/>
</dbReference>
<evidence type="ECO:0000256" key="12">
    <source>
        <dbReference type="PROSITE-ProRule" id="PRU00110"/>
    </source>
</evidence>
<dbReference type="Gene3D" id="3.30.565.10">
    <property type="entry name" value="Histidine kinase-like ATPase, C-terminal domain"/>
    <property type="match status" value="1"/>
</dbReference>
<dbReference type="PRINTS" id="PR00344">
    <property type="entry name" value="BCTRLSENSOR"/>
</dbReference>
<evidence type="ECO:0000256" key="8">
    <source>
        <dbReference type="ARBA" id="ARBA00022840"/>
    </source>
</evidence>
<dbReference type="Gene3D" id="1.20.120.160">
    <property type="entry name" value="HPT domain"/>
    <property type="match status" value="1"/>
</dbReference>
<dbReference type="CDD" id="cd17546">
    <property type="entry name" value="REC_hyHK_CKI1_RcsC-like"/>
    <property type="match status" value="1"/>
</dbReference>
<dbReference type="CDD" id="cd00082">
    <property type="entry name" value="HisKA"/>
    <property type="match status" value="1"/>
</dbReference>
<comment type="subcellular location">
    <subcellularLocation>
        <location evidence="2">Cell membrane</location>
        <topology evidence="2">Multi-pass membrane protein</topology>
    </subcellularLocation>
</comment>
<dbReference type="RefSeq" id="WP_054557670.1">
    <property type="nucleotide sequence ID" value="NZ_LDJX01000001.1"/>
</dbReference>
<evidence type="ECO:0000259" key="15">
    <source>
        <dbReference type="PROSITE" id="PS50109"/>
    </source>
</evidence>
<dbReference type="OrthoDB" id="1046984at2"/>
<evidence type="ECO:0000259" key="17">
    <source>
        <dbReference type="PROSITE" id="PS50894"/>
    </source>
</evidence>
<evidence type="ECO:0000256" key="14">
    <source>
        <dbReference type="SAM" id="MobiDB-lite"/>
    </source>
</evidence>
<dbReference type="PROSITE" id="PS50894">
    <property type="entry name" value="HPT"/>
    <property type="match status" value="1"/>
</dbReference>
<dbReference type="InterPro" id="IPR008207">
    <property type="entry name" value="Sig_transdc_His_kin_Hpt_dom"/>
</dbReference>
<keyword evidence="6" id="KW-0812">Transmembrane</keyword>
<evidence type="ECO:0000256" key="6">
    <source>
        <dbReference type="ARBA" id="ARBA00022692"/>
    </source>
</evidence>
<feature type="domain" description="Response regulatory" evidence="16">
    <location>
        <begin position="331"/>
        <end position="449"/>
    </location>
</feature>
<dbReference type="Pfam" id="PF00512">
    <property type="entry name" value="HisKA"/>
    <property type="match status" value="1"/>
</dbReference>
<evidence type="ECO:0000256" key="3">
    <source>
        <dbReference type="ARBA" id="ARBA00012438"/>
    </source>
</evidence>
<dbReference type="InterPro" id="IPR011006">
    <property type="entry name" value="CheY-like_superfamily"/>
</dbReference>
<evidence type="ECO:0000313" key="19">
    <source>
        <dbReference type="Proteomes" id="UP000050280"/>
    </source>
</evidence>
<dbReference type="InterPro" id="IPR001789">
    <property type="entry name" value="Sig_transdc_resp-reg_receiver"/>
</dbReference>
<keyword evidence="10" id="KW-0902">Two-component regulatory system</keyword>
<gene>
    <name evidence="18" type="ORF">I595_394</name>
</gene>
<keyword evidence="19" id="KW-1185">Reference proteome</keyword>
<dbReference type="Proteomes" id="UP000050280">
    <property type="component" value="Unassembled WGS sequence"/>
</dbReference>
<comment type="catalytic activity">
    <reaction evidence="1">
        <text>ATP + protein L-histidine = ADP + protein N-phospho-L-histidine.</text>
        <dbReference type="EC" id="2.7.13.3"/>
    </reaction>
</comment>
<dbReference type="SUPFAM" id="SSF47384">
    <property type="entry name" value="Homodimeric domain of signal transducing histidine kinase"/>
    <property type="match status" value="1"/>
</dbReference>
<dbReference type="FunFam" id="3.30.565.10:FF:000010">
    <property type="entry name" value="Sensor histidine kinase RcsC"/>
    <property type="match status" value="1"/>
</dbReference>
<dbReference type="GO" id="GO:0005886">
    <property type="term" value="C:plasma membrane"/>
    <property type="evidence" value="ECO:0007669"/>
    <property type="project" value="UniProtKB-SubCell"/>
</dbReference>
<dbReference type="PATRIC" id="fig|1300341.3.peg.394"/>
<dbReference type="PROSITE" id="PS50110">
    <property type="entry name" value="RESPONSE_REGULATORY"/>
    <property type="match status" value="1"/>
</dbReference>
<dbReference type="PANTHER" id="PTHR45339:SF1">
    <property type="entry name" value="HYBRID SIGNAL TRANSDUCTION HISTIDINE KINASE J"/>
    <property type="match status" value="1"/>
</dbReference>
<accession>A0A0P7AZ20</accession>
<dbReference type="SMART" id="SM00448">
    <property type="entry name" value="REC"/>
    <property type="match status" value="1"/>
</dbReference>
<feature type="modified residue" description="4-aspartylphosphate" evidence="13">
    <location>
        <position position="380"/>
    </location>
</feature>
<dbReference type="Pfam" id="PF02518">
    <property type="entry name" value="HATPase_c"/>
    <property type="match status" value="1"/>
</dbReference>
<proteinExistence type="predicted"/>
<keyword evidence="8" id="KW-0067">ATP-binding</keyword>
<keyword evidence="11" id="KW-0472">Membrane</keyword>
<feature type="region of interest" description="Disordered" evidence="14">
    <location>
        <begin position="48"/>
        <end position="74"/>
    </location>
</feature>
<dbReference type="SUPFAM" id="SSF55874">
    <property type="entry name" value="ATPase domain of HSP90 chaperone/DNA topoisomerase II/histidine kinase"/>
    <property type="match status" value="1"/>
</dbReference>
<dbReference type="EMBL" id="LDJX01000001">
    <property type="protein sequence ID" value="KPM33491.1"/>
    <property type="molecule type" value="Genomic_DNA"/>
</dbReference>
<evidence type="ECO:0000256" key="2">
    <source>
        <dbReference type="ARBA" id="ARBA00004651"/>
    </source>
</evidence>
<dbReference type="SUPFAM" id="SSF47226">
    <property type="entry name" value="Histidine-containing phosphotransfer domain, HPT domain"/>
    <property type="match status" value="1"/>
</dbReference>
<evidence type="ECO:0000256" key="11">
    <source>
        <dbReference type="ARBA" id="ARBA00023136"/>
    </source>
</evidence>
<dbReference type="GO" id="GO:0005524">
    <property type="term" value="F:ATP binding"/>
    <property type="evidence" value="ECO:0007669"/>
    <property type="project" value="UniProtKB-KW"/>
</dbReference>
<dbReference type="GO" id="GO:0000155">
    <property type="term" value="F:phosphorelay sensor kinase activity"/>
    <property type="evidence" value="ECO:0007669"/>
    <property type="project" value="InterPro"/>
</dbReference>
<dbReference type="InterPro" id="IPR003594">
    <property type="entry name" value="HATPase_dom"/>
</dbReference>
<dbReference type="Gene3D" id="1.10.287.130">
    <property type="match status" value="1"/>
</dbReference>
<comment type="caution">
    <text evidence="18">The sequence shown here is derived from an EMBL/GenBank/DDBJ whole genome shotgun (WGS) entry which is preliminary data.</text>
</comment>
<evidence type="ECO:0000256" key="4">
    <source>
        <dbReference type="ARBA" id="ARBA00022475"/>
    </source>
</evidence>
<evidence type="ECO:0000259" key="16">
    <source>
        <dbReference type="PROSITE" id="PS50110"/>
    </source>
</evidence>
<dbReference type="InterPro" id="IPR003661">
    <property type="entry name" value="HisK_dim/P_dom"/>
</dbReference>
<dbReference type="AlphaFoldDB" id="A0A0P7AZ20"/>
<name>A0A0P7AZ20_9FLAO</name>
<dbReference type="Gene3D" id="3.40.50.2300">
    <property type="match status" value="1"/>
</dbReference>
<feature type="domain" description="HPt" evidence="17">
    <location>
        <begin position="484"/>
        <end position="577"/>
    </location>
</feature>
<dbReference type="EC" id="2.7.13.3" evidence="3"/>
<evidence type="ECO:0000256" key="10">
    <source>
        <dbReference type="ARBA" id="ARBA00023012"/>
    </source>
</evidence>
<dbReference type="InterPro" id="IPR036641">
    <property type="entry name" value="HPT_dom_sf"/>
</dbReference>
<dbReference type="Pfam" id="PF00072">
    <property type="entry name" value="Response_reg"/>
    <property type="match status" value="1"/>
</dbReference>
<keyword evidence="7" id="KW-0547">Nucleotide-binding</keyword>
<dbReference type="CDD" id="cd16922">
    <property type="entry name" value="HATPase_EvgS-ArcB-TorS-like"/>
    <property type="match status" value="1"/>
</dbReference>
<keyword evidence="5 13" id="KW-0597">Phosphoprotein</keyword>
<evidence type="ECO:0000256" key="1">
    <source>
        <dbReference type="ARBA" id="ARBA00000085"/>
    </source>
</evidence>
<dbReference type="SMART" id="SM00388">
    <property type="entry name" value="HisKA"/>
    <property type="match status" value="1"/>
</dbReference>
<dbReference type="InterPro" id="IPR036890">
    <property type="entry name" value="HATPase_C_sf"/>
</dbReference>
<evidence type="ECO:0000256" key="7">
    <source>
        <dbReference type="ARBA" id="ARBA00022741"/>
    </source>
</evidence>
<evidence type="ECO:0000256" key="9">
    <source>
        <dbReference type="ARBA" id="ARBA00022989"/>
    </source>
</evidence>
<dbReference type="Pfam" id="PF01627">
    <property type="entry name" value="Hpt"/>
    <property type="match status" value="1"/>
</dbReference>
<sequence length="584" mass="66191">MLETRSLLKQVIKLEEDLHSFAFEQLNTKAAKQLRTAFDRFKQELDQKVFGEEGPQPKQAPKSPRQNTKRKTEKEEYGIIANVSHEIRTPLHGIIGFLDLLKETKMTKYQWELVHALDTASDNLLDRTNALLDYSKIASGNETFAHVNFNLQNLVDEVAFLCRTLITNEKVEFHCHIEDTVPTQVKGDPSKLSQILLNLLGNSIKFVEKGFIELHISLKETKDNLCFLECKITDSGIGIPNNKLKHIFETYQQAEQDTHLRYGGSGLGLSIVKELVQKMGGTIGVTSEVGVGSCFDVILPFSIEDNIKKETVKSPKTNVTPKSYTGLMGKRILVFEDNVLNQRLMHNRLSSWGCDVFVTADGKYGLELLHKQTFDLILMDLKMPKMNGFEITQKIRLHHKQHIKQLPIIAISADFSVQDKEQCDSYDINDFILKPYDANKLYQVLTKHTTGKTSKNHATPKPNIKENGYSGVDLTPIYEECLGEHDLMEELIRLFKQNILEFIGKSKTHLQTNNLQGIGFAAHKIKSSLAMLNAKVLHGICAALHESCRKGDAERAQELYNEFLEAYPPVEVAIDSQLERLKKN</sequence>
<evidence type="ECO:0000313" key="18">
    <source>
        <dbReference type="EMBL" id="KPM33491.1"/>
    </source>
</evidence>
<dbReference type="InterPro" id="IPR004358">
    <property type="entry name" value="Sig_transdc_His_kin-like_C"/>
</dbReference>
<dbReference type="STRING" id="1300341.I595_394"/>
<evidence type="ECO:0000256" key="13">
    <source>
        <dbReference type="PROSITE-ProRule" id="PRU00169"/>
    </source>
</evidence>
<dbReference type="SMART" id="SM00387">
    <property type="entry name" value="HATPase_c"/>
    <property type="match status" value="1"/>
</dbReference>
<reference evidence="18 19" key="1">
    <citation type="submission" date="2015-09" db="EMBL/GenBank/DDBJ databases">
        <title>Genome sequence of the marine flavobacterium Croceitalea dokdonensis DOKDO 023 that contains proton- and sodium-pumping rhodopsins.</title>
        <authorList>
            <person name="Kwon S.-K."/>
            <person name="Lee H.K."/>
            <person name="Kwak M.-J."/>
            <person name="Kim J.F."/>
        </authorList>
    </citation>
    <scope>NUCLEOTIDE SEQUENCE [LARGE SCALE GENOMIC DNA]</scope>
    <source>
        <strain evidence="18 19">DOKDO 023</strain>
    </source>
</reference>
<evidence type="ECO:0000256" key="5">
    <source>
        <dbReference type="ARBA" id="ARBA00022553"/>
    </source>
</evidence>
<dbReference type="InterPro" id="IPR036097">
    <property type="entry name" value="HisK_dim/P_sf"/>
</dbReference>
<dbReference type="InterPro" id="IPR005467">
    <property type="entry name" value="His_kinase_dom"/>
</dbReference>
<feature type="modified residue" description="Phosphohistidine" evidence="12">
    <location>
        <position position="523"/>
    </location>
</feature>
<organism evidence="18 19">
    <name type="scientific">Croceitalea dokdonensis DOKDO 023</name>
    <dbReference type="NCBI Taxonomy" id="1300341"/>
    <lineage>
        <taxon>Bacteria</taxon>
        <taxon>Pseudomonadati</taxon>
        <taxon>Bacteroidota</taxon>
        <taxon>Flavobacteriia</taxon>
        <taxon>Flavobacteriales</taxon>
        <taxon>Flavobacteriaceae</taxon>
        <taxon>Croceitalea</taxon>
    </lineage>
</organism>
<feature type="domain" description="Histidine kinase" evidence="15">
    <location>
        <begin position="82"/>
        <end position="303"/>
    </location>
</feature>
<dbReference type="PANTHER" id="PTHR45339">
    <property type="entry name" value="HYBRID SIGNAL TRANSDUCTION HISTIDINE KINASE J"/>
    <property type="match status" value="1"/>
</dbReference>
<dbReference type="SUPFAM" id="SSF52172">
    <property type="entry name" value="CheY-like"/>
    <property type="match status" value="1"/>
</dbReference>
<keyword evidence="4" id="KW-1003">Cell membrane</keyword>
<protein>
    <recommendedName>
        <fullName evidence="3">histidine kinase</fullName>
        <ecNumber evidence="3">2.7.13.3</ecNumber>
    </recommendedName>
</protein>
<keyword evidence="9" id="KW-1133">Transmembrane helix</keyword>